<evidence type="ECO:0000256" key="4">
    <source>
        <dbReference type="ARBA" id="ARBA00014035"/>
    </source>
</evidence>
<dbReference type="RefSeq" id="WP_126825042.1">
    <property type="nucleotide sequence ID" value="NZ_PIQG01000001.1"/>
</dbReference>
<dbReference type="InterPro" id="IPR029046">
    <property type="entry name" value="LolA/LolB/LppX"/>
</dbReference>
<dbReference type="Proteomes" id="UP000288279">
    <property type="component" value="Unassembled WGS sequence"/>
</dbReference>
<comment type="similarity">
    <text evidence="2 10">Belongs to the LolA family.</text>
</comment>
<accession>A0A432ZN51</accession>
<evidence type="ECO:0000256" key="5">
    <source>
        <dbReference type="ARBA" id="ARBA00022448"/>
    </source>
</evidence>
<evidence type="ECO:0000313" key="11">
    <source>
        <dbReference type="EMBL" id="RUO79325.1"/>
    </source>
</evidence>
<dbReference type="OrthoDB" id="9787361at2"/>
<evidence type="ECO:0000256" key="7">
    <source>
        <dbReference type="ARBA" id="ARBA00022764"/>
    </source>
</evidence>
<evidence type="ECO:0000256" key="9">
    <source>
        <dbReference type="ARBA" id="ARBA00023186"/>
    </source>
</evidence>
<comment type="subcellular location">
    <subcellularLocation>
        <location evidence="1 10">Periplasm</location>
    </subcellularLocation>
</comment>
<name>A0A432ZN51_9GAMM</name>
<reference evidence="11 12" key="1">
    <citation type="journal article" date="2011" name="Front. Microbiol.">
        <title>Genomic signatures of strain selection and enhancement in Bacillus atrophaeus var. globigii, a historical biowarfare simulant.</title>
        <authorList>
            <person name="Gibbons H.S."/>
            <person name="Broomall S.M."/>
            <person name="McNew L.A."/>
            <person name="Daligault H."/>
            <person name="Chapman C."/>
            <person name="Bruce D."/>
            <person name="Karavis M."/>
            <person name="Krepps M."/>
            <person name="McGregor P.A."/>
            <person name="Hong C."/>
            <person name="Park K.H."/>
            <person name="Akmal A."/>
            <person name="Feldman A."/>
            <person name="Lin J.S."/>
            <person name="Chang W.E."/>
            <person name="Higgs B.W."/>
            <person name="Demirev P."/>
            <person name="Lindquist J."/>
            <person name="Liem A."/>
            <person name="Fochler E."/>
            <person name="Read T.D."/>
            <person name="Tapia R."/>
            <person name="Johnson S."/>
            <person name="Bishop-Lilly K.A."/>
            <person name="Detter C."/>
            <person name="Han C."/>
            <person name="Sozhamannan S."/>
            <person name="Rosenzweig C.N."/>
            <person name="Skowronski E.W."/>
        </authorList>
    </citation>
    <scope>NUCLEOTIDE SEQUENCE [LARGE SCALE GENOMIC DNA]</scope>
    <source>
        <strain evidence="11 12">PIT1</strain>
    </source>
</reference>
<dbReference type="GO" id="GO:0044874">
    <property type="term" value="P:lipoprotein localization to outer membrane"/>
    <property type="evidence" value="ECO:0007669"/>
    <property type="project" value="UniProtKB-UniRule"/>
</dbReference>
<keyword evidence="8 10" id="KW-0653">Protein transport</keyword>
<evidence type="ECO:0000313" key="12">
    <source>
        <dbReference type="Proteomes" id="UP000288279"/>
    </source>
</evidence>
<dbReference type="NCBIfam" id="TIGR00547">
    <property type="entry name" value="lolA"/>
    <property type="match status" value="1"/>
</dbReference>
<keyword evidence="12" id="KW-1185">Reference proteome</keyword>
<dbReference type="Gene3D" id="2.50.20.10">
    <property type="entry name" value="Lipoprotein localisation LolA/LolB/LppX"/>
    <property type="match status" value="1"/>
</dbReference>
<sequence precursor="true">MSLARMLIVIVCLSYVSISWSDAHAEENAKAQLLELLAPYKQLSAQFQQVVVDRNGEQVQQLEGSLHAARPAKLYWETLAPDESVLVADGETIWYYNPFVEQVSIYSQQESLQQSPFLLLFDPTSPQWQNYSVEQDEGRYWIIGQDAAVGQRIAVQFNSQQQLSAVVVDDGQGQVSTISLTDIDSNITHADGFFQFTPPAGTFIDDQRGDRDAR</sequence>
<dbReference type="SUPFAM" id="SSF89392">
    <property type="entry name" value="Prokaryotic lipoproteins and lipoprotein localization factors"/>
    <property type="match status" value="1"/>
</dbReference>
<proteinExistence type="inferred from homology"/>
<dbReference type="EMBL" id="PIQG01000001">
    <property type="protein sequence ID" value="RUO79325.1"/>
    <property type="molecule type" value="Genomic_DNA"/>
</dbReference>
<keyword evidence="5 10" id="KW-0813">Transport</keyword>
<evidence type="ECO:0000256" key="2">
    <source>
        <dbReference type="ARBA" id="ARBA00007615"/>
    </source>
</evidence>
<comment type="caution">
    <text evidence="11">The sequence shown here is derived from an EMBL/GenBank/DDBJ whole genome shotgun (WGS) entry which is preliminary data.</text>
</comment>
<evidence type="ECO:0000256" key="1">
    <source>
        <dbReference type="ARBA" id="ARBA00004418"/>
    </source>
</evidence>
<keyword evidence="7 10" id="KW-0574">Periplasm</keyword>
<feature type="chain" id="PRO_5019599590" description="Outer-membrane lipoprotein carrier protein" evidence="10">
    <location>
        <begin position="26"/>
        <end position="214"/>
    </location>
</feature>
<dbReference type="PANTHER" id="PTHR35869:SF1">
    <property type="entry name" value="OUTER-MEMBRANE LIPOPROTEIN CARRIER PROTEIN"/>
    <property type="match status" value="1"/>
</dbReference>
<comment type="subunit">
    <text evidence="3 10">Monomer.</text>
</comment>
<dbReference type="InterPro" id="IPR018323">
    <property type="entry name" value="OM_lipoprot_carrier_LolA_Pbac"/>
</dbReference>
<protein>
    <recommendedName>
        <fullName evidence="4 10">Outer-membrane lipoprotein carrier protein</fullName>
    </recommendedName>
</protein>
<feature type="signal peptide" evidence="10">
    <location>
        <begin position="1"/>
        <end position="25"/>
    </location>
</feature>
<dbReference type="CDD" id="cd16325">
    <property type="entry name" value="LolA"/>
    <property type="match status" value="1"/>
</dbReference>
<evidence type="ECO:0000256" key="3">
    <source>
        <dbReference type="ARBA" id="ARBA00011245"/>
    </source>
</evidence>
<evidence type="ECO:0000256" key="8">
    <source>
        <dbReference type="ARBA" id="ARBA00022927"/>
    </source>
</evidence>
<gene>
    <name evidence="10 11" type="primary">lolA</name>
    <name evidence="11" type="ORF">CWI83_02085</name>
</gene>
<dbReference type="GO" id="GO:0030288">
    <property type="term" value="C:outer membrane-bounded periplasmic space"/>
    <property type="evidence" value="ECO:0007669"/>
    <property type="project" value="TreeGrafter"/>
</dbReference>
<keyword evidence="6 10" id="KW-0732">Signal</keyword>
<keyword evidence="11" id="KW-0449">Lipoprotein</keyword>
<dbReference type="HAMAP" id="MF_00240">
    <property type="entry name" value="LolA"/>
    <property type="match status" value="1"/>
</dbReference>
<evidence type="ECO:0000256" key="6">
    <source>
        <dbReference type="ARBA" id="ARBA00022729"/>
    </source>
</evidence>
<dbReference type="Pfam" id="PF03548">
    <property type="entry name" value="LolA"/>
    <property type="match status" value="1"/>
</dbReference>
<evidence type="ECO:0000256" key="10">
    <source>
        <dbReference type="HAMAP-Rule" id="MF_00240"/>
    </source>
</evidence>
<dbReference type="PANTHER" id="PTHR35869">
    <property type="entry name" value="OUTER-MEMBRANE LIPOPROTEIN CARRIER PROTEIN"/>
    <property type="match status" value="1"/>
</dbReference>
<dbReference type="GO" id="GO:0042953">
    <property type="term" value="P:lipoprotein transport"/>
    <property type="evidence" value="ECO:0007669"/>
    <property type="project" value="InterPro"/>
</dbReference>
<dbReference type="InterPro" id="IPR004564">
    <property type="entry name" value="OM_lipoprot_carrier_LolA-like"/>
</dbReference>
<dbReference type="AlphaFoldDB" id="A0A432ZN51"/>
<organism evidence="11 12">
    <name type="scientific">Pseudidiomarina taiwanensis</name>
    <dbReference type="NCBI Taxonomy" id="337250"/>
    <lineage>
        <taxon>Bacteria</taxon>
        <taxon>Pseudomonadati</taxon>
        <taxon>Pseudomonadota</taxon>
        <taxon>Gammaproteobacteria</taxon>
        <taxon>Alteromonadales</taxon>
        <taxon>Idiomarinaceae</taxon>
        <taxon>Pseudidiomarina</taxon>
    </lineage>
</organism>
<keyword evidence="9 10" id="KW-0143">Chaperone</keyword>
<comment type="function">
    <text evidence="10">Participates in the translocation of lipoproteins from the inner membrane to the outer membrane. Only forms a complex with a lipoprotein if the residue after the N-terminal Cys is not an aspartate (The Asp acts as a targeting signal to indicate that the lipoprotein should stay in the inner membrane).</text>
</comment>